<reference evidence="2" key="1">
    <citation type="submission" date="2023-08" db="EMBL/GenBank/DDBJ databases">
        <authorList>
            <person name="Audoor S."/>
            <person name="Bilcke G."/>
        </authorList>
    </citation>
    <scope>NUCLEOTIDE SEQUENCE</scope>
</reference>
<dbReference type="EMBL" id="CAKOGP040002373">
    <property type="protein sequence ID" value="CAJ1968264.1"/>
    <property type="molecule type" value="Genomic_DNA"/>
</dbReference>
<dbReference type="Proteomes" id="UP001295423">
    <property type="component" value="Unassembled WGS sequence"/>
</dbReference>
<gene>
    <name evidence="2" type="ORF">CYCCA115_LOCUS23158</name>
</gene>
<feature type="region of interest" description="Disordered" evidence="1">
    <location>
        <begin position="57"/>
        <end position="90"/>
    </location>
</feature>
<sequence>MLPRTSQKLCENDDISVLTKKEIIFHSFPTRWHVTLHMVKTYMQATKILSDNQYSVQGQFAQPHEQQEMYPPPEDSYPPDELYPPTGDQGYYASEHYHYYNEAH</sequence>
<accession>A0AAD2GB11</accession>
<keyword evidence="3" id="KW-1185">Reference proteome</keyword>
<protein>
    <submittedName>
        <fullName evidence="2">Uncharacterized protein</fullName>
    </submittedName>
</protein>
<dbReference type="AlphaFoldDB" id="A0AAD2GB11"/>
<evidence type="ECO:0000313" key="3">
    <source>
        <dbReference type="Proteomes" id="UP001295423"/>
    </source>
</evidence>
<comment type="caution">
    <text evidence="2">The sequence shown here is derived from an EMBL/GenBank/DDBJ whole genome shotgun (WGS) entry which is preliminary data.</text>
</comment>
<name>A0AAD2GB11_9STRA</name>
<organism evidence="2 3">
    <name type="scientific">Cylindrotheca closterium</name>
    <dbReference type="NCBI Taxonomy" id="2856"/>
    <lineage>
        <taxon>Eukaryota</taxon>
        <taxon>Sar</taxon>
        <taxon>Stramenopiles</taxon>
        <taxon>Ochrophyta</taxon>
        <taxon>Bacillariophyta</taxon>
        <taxon>Bacillariophyceae</taxon>
        <taxon>Bacillariophycidae</taxon>
        <taxon>Bacillariales</taxon>
        <taxon>Bacillariaceae</taxon>
        <taxon>Cylindrotheca</taxon>
    </lineage>
</organism>
<evidence type="ECO:0000313" key="2">
    <source>
        <dbReference type="EMBL" id="CAJ1968264.1"/>
    </source>
</evidence>
<proteinExistence type="predicted"/>
<evidence type="ECO:0000256" key="1">
    <source>
        <dbReference type="SAM" id="MobiDB-lite"/>
    </source>
</evidence>